<protein>
    <recommendedName>
        <fullName evidence="3">Secreted protein</fullName>
    </recommendedName>
</protein>
<evidence type="ECO:0000313" key="2">
    <source>
        <dbReference type="Proteomes" id="UP000035085"/>
    </source>
</evidence>
<keyword evidence="2" id="KW-1185">Reference proteome</keyword>
<gene>
    <name evidence="1" type="ORF">UC34_09110</name>
</gene>
<reference evidence="2" key="1">
    <citation type="submission" date="2015-02" db="EMBL/GenBank/DDBJ databases">
        <title>Complete Genome Sequencing of Pandoraea vervacti NS15 sp. nov.</title>
        <authorList>
            <person name="Chan K.-G."/>
        </authorList>
    </citation>
    <scope>NUCLEOTIDE SEQUENCE [LARGE SCALE GENOMIC DNA]</scope>
    <source>
        <strain evidence="2">NS15</strain>
    </source>
</reference>
<dbReference type="Proteomes" id="UP000035085">
    <property type="component" value="Chromosome"/>
</dbReference>
<name>A0ABM5SXB1_9BURK</name>
<accession>A0ABM5SXB1</accession>
<proteinExistence type="predicted"/>
<evidence type="ECO:0000313" key="1">
    <source>
        <dbReference type="EMBL" id="AJP57121.1"/>
    </source>
</evidence>
<evidence type="ECO:0008006" key="3">
    <source>
        <dbReference type="Google" id="ProtNLM"/>
    </source>
</evidence>
<organism evidence="1 2">
    <name type="scientific">Pandoraea vervacti</name>
    <dbReference type="NCBI Taxonomy" id="656178"/>
    <lineage>
        <taxon>Bacteria</taxon>
        <taxon>Pseudomonadati</taxon>
        <taxon>Pseudomonadota</taxon>
        <taxon>Betaproteobacteria</taxon>
        <taxon>Burkholderiales</taxon>
        <taxon>Burkholderiaceae</taxon>
        <taxon>Pandoraea</taxon>
    </lineage>
</organism>
<dbReference type="EMBL" id="CP010897">
    <property type="protein sequence ID" value="AJP57121.1"/>
    <property type="molecule type" value="Genomic_DNA"/>
</dbReference>
<sequence length="75" mass="7834">MRVTMNAGITTVTSTRCLALVAVGAASRRATRAWPSSIPSVRTIVARWMRNFTTGSGCAVIECSTIAIEFAGDGG</sequence>